<dbReference type="PROSITE" id="PS50287">
    <property type="entry name" value="SRCR_2"/>
    <property type="match status" value="1"/>
</dbReference>
<dbReference type="Pfam" id="PF00530">
    <property type="entry name" value="SRCR"/>
    <property type="match status" value="1"/>
</dbReference>
<dbReference type="SUPFAM" id="SSF50952">
    <property type="entry name" value="Soluble quinoprotein glucose dehydrogenase"/>
    <property type="match status" value="1"/>
</dbReference>
<comment type="similarity">
    <text evidence="2">Belongs to the HHIP family.</text>
</comment>
<dbReference type="SMART" id="SM00202">
    <property type="entry name" value="SR"/>
    <property type="match status" value="1"/>
</dbReference>
<feature type="region of interest" description="Disordered" evidence="8">
    <location>
        <begin position="845"/>
        <end position="864"/>
    </location>
</feature>
<feature type="region of interest" description="Disordered" evidence="8">
    <location>
        <begin position="554"/>
        <end position="575"/>
    </location>
</feature>
<name>A0ABQ8LT55_LABRO</name>
<feature type="region of interest" description="Disordered" evidence="8">
    <location>
        <begin position="886"/>
        <end position="949"/>
    </location>
</feature>
<feature type="compositionally biased region" description="Basic residues" evidence="8">
    <location>
        <begin position="920"/>
        <end position="942"/>
    </location>
</feature>
<keyword evidence="4" id="KW-0732">Signal</keyword>
<organism evidence="10 11">
    <name type="scientific">Labeo rohita</name>
    <name type="common">Indian major carp</name>
    <name type="synonym">Cyprinus rohita</name>
    <dbReference type="NCBI Taxonomy" id="84645"/>
    <lineage>
        <taxon>Eukaryota</taxon>
        <taxon>Metazoa</taxon>
        <taxon>Chordata</taxon>
        <taxon>Craniata</taxon>
        <taxon>Vertebrata</taxon>
        <taxon>Euteleostomi</taxon>
        <taxon>Actinopterygii</taxon>
        <taxon>Neopterygii</taxon>
        <taxon>Teleostei</taxon>
        <taxon>Ostariophysi</taxon>
        <taxon>Cypriniformes</taxon>
        <taxon>Cyprinidae</taxon>
        <taxon>Labeoninae</taxon>
        <taxon>Labeonini</taxon>
        <taxon>Labeo</taxon>
    </lineage>
</organism>
<keyword evidence="5 7" id="KW-1015">Disulfide bond</keyword>
<dbReference type="EMBL" id="JACTAM010000018">
    <property type="protein sequence ID" value="KAI2653830.1"/>
    <property type="molecule type" value="Genomic_DNA"/>
</dbReference>
<comment type="caution">
    <text evidence="10">The sequence shown here is derived from an EMBL/GenBank/DDBJ whole genome shotgun (WGS) entry which is preliminary data.</text>
</comment>
<evidence type="ECO:0000313" key="11">
    <source>
        <dbReference type="Proteomes" id="UP000830375"/>
    </source>
</evidence>
<dbReference type="Pfam" id="PF07995">
    <property type="entry name" value="GSDH"/>
    <property type="match status" value="1"/>
</dbReference>
<keyword evidence="6" id="KW-0325">Glycoprotein</keyword>
<dbReference type="Gene3D" id="3.10.250.10">
    <property type="entry name" value="SRCR-like domain"/>
    <property type="match status" value="1"/>
</dbReference>
<dbReference type="Proteomes" id="UP000830375">
    <property type="component" value="Unassembled WGS sequence"/>
</dbReference>
<feature type="compositionally biased region" description="Low complexity" evidence="8">
    <location>
        <begin position="898"/>
        <end position="919"/>
    </location>
</feature>
<evidence type="ECO:0000256" key="2">
    <source>
        <dbReference type="ARBA" id="ARBA00010658"/>
    </source>
</evidence>
<sequence length="1053" mass="119634">MQASRKKKECACRRMRESEGNAEEETGWKVGGNREACYSSCFSALEPHVRAVCVCECMRTCLQETEHRPPQLVTGETAHHWYFSNLTQAIFVRRHSLFLVVLLIPQQGNAHPQCLDYKPPFQPPEPLLFCKEYAKFGCCDLDRDNQISQRFYQIMDYFDHTGFMACGKYIRSILCQECSPYAAHLYDAEDANTPMRELPGLCGNYCNDFWLHCRYTLSLLINNNETYGIEEDQSKFCKYLELKDPEYCYPNVLSNDDLNANLGDVKADPQGCIQLCLEEVANGLRNPVAMVHANDGTHRFFVAEQLGYVWTYMPNGSRIDRPFLNLTRAVLTSPWAGDERGFLCLALHPRFTKVKKAYVYYSVSVKKQEKIRISLKMFFLIGSMPYKARTGLVINRRKTELMKIKTTVSTPVTVGREPIQEVESFVYLGSTVDTQGGTDRDVTARIGKARAAFVMLILHLQFQRQIGLTLWLRDLEDDQSNAAEDTDTCIFVHCYCTNTCLRRIFKIRWPEKISNEELWQRAGQESITSQILRRKWGWIGHTLRKPASSITHQALNWNPQGKRKRGRPRNSWRRDADSELKQIGTNWTEAERTAQSRDRWRSVVDGLCSLGSYGPKTLLEVDEPASNHNGGQLLFGLDGYLYIFIGDGGKAGDPFGKFGNSQNKSTLLGKVLRIDVDNNDYGAPYSIPSDNPFVGEFDARPEVYAYGVRNMWRCSIDRGDSVSGQGRGRMFCGDVGQNKYEEVDLIEKGGNYGWRAKEGFSCYDRKLCFNSGCQMPNLNGLYIFGDFMSGRLMSLKENPETGKWSYKEICMGTDKTCSFPKLINSYYKYIISFGEDEAEYVINKKPSTTPIPKPKPTKPSTTLRPRVPQMTTRRVPLATTIRPRPLYTTMRPRPPFLTTPRPAYWTTAPKTTAKTQTGRPGKRGRGKPRRKGERRGRSRAGRARLVSADGQKDRGRVEIFVRGEWGTVCDDMFTIQAAEVVCRQMGFPVAVRVAKRAELGAGDVGVRILLDDVECEGTERTLLHCKHAKLGKNNCSHDEDVGVVCGHYEHAVE</sequence>
<evidence type="ECO:0000259" key="9">
    <source>
        <dbReference type="PROSITE" id="PS50287"/>
    </source>
</evidence>
<dbReference type="InterPro" id="IPR012938">
    <property type="entry name" value="Glc/Sorbosone_DH"/>
</dbReference>
<dbReference type="InterPro" id="IPR018143">
    <property type="entry name" value="Folate_rcpt-like"/>
</dbReference>
<keyword evidence="3" id="KW-0964">Secreted</keyword>
<comment type="caution">
    <text evidence="7">Lacks conserved residue(s) required for the propagation of feature annotation.</text>
</comment>
<proteinExistence type="inferred from homology"/>
<dbReference type="PANTHER" id="PTHR19328:SF58">
    <property type="entry name" value="HHIP-LIKE PROTEIN 1"/>
    <property type="match status" value="1"/>
</dbReference>
<accession>A0ABQ8LT55</accession>
<dbReference type="Gene3D" id="2.120.10.30">
    <property type="entry name" value="TolB, C-terminal domain"/>
    <property type="match status" value="2"/>
</dbReference>
<dbReference type="InterPro" id="IPR001190">
    <property type="entry name" value="SRCR"/>
</dbReference>
<feature type="disulfide bond" evidence="7">
    <location>
        <begin position="1015"/>
        <end position="1025"/>
    </location>
</feature>
<dbReference type="PANTHER" id="PTHR19328">
    <property type="entry name" value="HEDGEHOG-INTERACTING PROTEIN"/>
    <property type="match status" value="1"/>
</dbReference>
<dbReference type="PRINTS" id="PR00258">
    <property type="entry name" value="SPERACTRCPTR"/>
</dbReference>
<dbReference type="InterPro" id="IPR036772">
    <property type="entry name" value="SRCR-like_dom_sf"/>
</dbReference>
<evidence type="ECO:0000256" key="1">
    <source>
        <dbReference type="ARBA" id="ARBA00004613"/>
    </source>
</evidence>
<evidence type="ECO:0000256" key="3">
    <source>
        <dbReference type="ARBA" id="ARBA00022525"/>
    </source>
</evidence>
<dbReference type="SUPFAM" id="SSF56487">
    <property type="entry name" value="SRCR-like"/>
    <property type="match status" value="1"/>
</dbReference>
<evidence type="ECO:0000256" key="5">
    <source>
        <dbReference type="ARBA" id="ARBA00023157"/>
    </source>
</evidence>
<gene>
    <name evidence="10" type="ORF">H4Q32_014183</name>
</gene>
<feature type="compositionally biased region" description="Basic residues" evidence="8">
    <location>
        <begin position="561"/>
        <end position="571"/>
    </location>
</feature>
<evidence type="ECO:0000256" key="8">
    <source>
        <dbReference type="SAM" id="MobiDB-lite"/>
    </source>
</evidence>
<dbReference type="InterPro" id="IPR011041">
    <property type="entry name" value="Quinoprot_gluc/sorb_DH_b-prop"/>
</dbReference>
<comment type="subcellular location">
    <subcellularLocation>
        <location evidence="1">Secreted</location>
    </subcellularLocation>
</comment>
<feature type="domain" description="SRCR" evidence="9">
    <location>
        <begin position="943"/>
        <end position="1046"/>
    </location>
</feature>
<evidence type="ECO:0000256" key="6">
    <source>
        <dbReference type="ARBA" id="ARBA00023180"/>
    </source>
</evidence>
<evidence type="ECO:0000256" key="7">
    <source>
        <dbReference type="PROSITE-ProRule" id="PRU00196"/>
    </source>
</evidence>
<dbReference type="InterPro" id="IPR011042">
    <property type="entry name" value="6-blade_b-propeller_TolB-like"/>
</dbReference>
<reference evidence="10 11" key="1">
    <citation type="submission" date="2022-01" db="EMBL/GenBank/DDBJ databases">
        <title>A high-quality chromosome-level genome assembly of rohu carp, Labeo rohita.</title>
        <authorList>
            <person name="Arick M.A. II"/>
            <person name="Hsu C.-Y."/>
            <person name="Magbanua Z."/>
            <person name="Pechanova O."/>
            <person name="Grover C."/>
            <person name="Miller E."/>
            <person name="Thrash A."/>
            <person name="Ezzel L."/>
            <person name="Alam S."/>
            <person name="Benzie J."/>
            <person name="Hamilton M."/>
            <person name="Karsi A."/>
            <person name="Lawrence M.L."/>
            <person name="Peterson D.G."/>
        </authorList>
    </citation>
    <scope>NUCLEOTIDE SEQUENCE [LARGE SCALE GENOMIC DNA]</scope>
    <source>
        <strain evidence="11">BAU-BD-2019</strain>
        <tissue evidence="10">Blood</tissue>
    </source>
</reference>
<evidence type="ECO:0000256" key="4">
    <source>
        <dbReference type="ARBA" id="ARBA00022729"/>
    </source>
</evidence>
<dbReference type="Pfam" id="PF03024">
    <property type="entry name" value="Folate_rec"/>
    <property type="match status" value="1"/>
</dbReference>
<keyword evidence="11" id="KW-1185">Reference proteome</keyword>
<evidence type="ECO:0000313" key="10">
    <source>
        <dbReference type="EMBL" id="KAI2653830.1"/>
    </source>
</evidence>
<protein>
    <submittedName>
        <fullName evidence="10">HHIP-like protein 1</fullName>
    </submittedName>
</protein>